<dbReference type="STRING" id="913774.A0A0C3GVP2"/>
<dbReference type="InterPro" id="IPR025213">
    <property type="entry name" value="Sim4_Fta2"/>
</dbReference>
<gene>
    <name evidence="1" type="ORF">OIDMADRAFT_34124</name>
</gene>
<accession>A0A0C3GVP2</accession>
<organism evidence="1 2">
    <name type="scientific">Oidiodendron maius (strain Zn)</name>
    <dbReference type="NCBI Taxonomy" id="913774"/>
    <lineage>
        <taxon>Eukaryota</taxon>
        <taxon>Fungi</taxon>
        <taxon>Dikarya</taxon>
        <taxon>Ascomycota</taxon>
        <taxon>Pezizomycotina</taxon>
        <taxon>Leotiomycetes</taxon>
        <taxon>Leotiomycetes incertae sedis</taxon>
        <taxon>Myxotrichaceae</taxon>
        <taxon>Oidiodendron</taxon>
    </lineage>
</organism>
<dbReference type="Pfam" id="PF13095">
    <property type="entry name" value="FTA2"/>
    <property type="match status" value="1"/>
</dbReference>
<keyword evidence="2" id="KW-1185">Reference proteome</keyword>
<reference evidence="2" key="2">
    <citation type="submission" date="2015-01" db="EMBL/GenBank/DDBJ databases">
        <title>Evolutionary Origins and Diversification of the Mycorrhizal Mutualists.</title>
        <authorList>
            <consortium name="DOE Joint Genome Institute"/>
            <consortium name="Mycorrhizal Genomics Consortium"/>
            <person name="Kohler A."/>
            <person name="Kuo A."/>
            <person name="Nagy L.G."/>
            <person name="Floudas D."/>
            <person name="Copeland A."/>
            <person name="Barry K.W."/>
            <person name="Cichocki N."/>
            <person name="Veneault-Fourrey C."/>
            <person name="LaButti K."/>
            <person name="Lindquist E.A."/>
            <person name="Lipzen A."/>
            <person name="Lundell T."/>
            <person name="Morin E."/>
            <person name="Murat C."/>
            <person name="Riley R."/>
            <person name="Ohm R."/>
            <person name="Sun H."/>
            <person name="Tunlid A."/>
            <person name="Henrissat B."/>
            <person name="Grigoriev I.V."/>
            <person name="Hibbett D.S."/>
            <person name="Martin F."/>
        </authorList>
    </citation>
    <scope>NUCLEOTIDE SEQUENCE [LARGE SCALE GENOMIC DNA]</scope>
    <source>
        <strain evidence="2">Zn</strain>
    </source>
</reference>
<name>A0A0C3GVP2_OIDMZ</name>
<proteinExistence type="predicted"/>
<dbReference type="Proteomes" id="UP000054321">
    <property type="component" value="Unassembled WGS sequence"/>
</dbReference>
<evidence type="ECO:0000313" key="1">
    <source>
        <dbReference type="EMBL" id="KIM95359.1"/>
    </source>
</evidence>
<sequence length="281" mass="32982">MTTAIIDQFDELPRIKGPKLRRFKEGHYKKIEYLELLSKFDDEEQLLNGDHGYVFKVRIDGELYALKIFRFFDLEEALVMLDPAGRSRVSQEDIEGQKDPFYAECRAYQRIASKPRKRPIAIACHGFISIPAKQESFFAQKFNITDWNRPEEELSLPPAKRQPLRALVKDLVETDPKITEKLISSMRRELKALNSLRIYVMDVRWDNYKGGHLVDFSSAWTEPHFEFRKDVNSEDEIKMNRQIDLVAFEKMVKEELGMGVSVRTEPNPDFTARLRRHIARQ</sequence>
<protein>
    <submittedName>
        <fullName evidence="1">Uncharacterized protein</fullName>
    </submittedName>
</protein>
<dbReference type="OrthoDB" id="3432781at2759"/>
<evidence type="ECO:0000313" key="2">
    <source>
        <dbReference type="Proteomes" id="UP000054321"/>
    </source>
</evidence>
<dbReference type="AlphaFoldDB" id="A0A0C3GVP2"/>
<dbReference type="InParanoid" id="A0A0C3GVP2"/>
<dbReference type="EMBL" id="KN832887">
    <property type="protein sequence ID" value="KIM95359.1"/>
    <property type="molecule type" value="Genomic_DNA"/>
</dbReference>
<reference evidence="1 2" key="1">
    <citation type="submission" date="2014-04" db="EMBL/GenBank/DDBJ databases">
        <authorList>
            <consortium name="DOE Joint Genome Institute"/>
            <person name="Kuo A."/>
            <person name="Martino E."/>
            <person name="Perotto S."/>
            <person name="Kohler A."/>
            <person name="Nagy L.G."/>
            <person name="Floudas D."/>
            <person name="Copeland A."/>
            <person name="Barry K.W."/>
            <person name="Cichocki N."/>
            <person name="Veneault-Fourrey C."/>
            <person name="LaButti K."/>
            <person name="Lindquist E.A."/>
            <person name="Lipzen A."/>
            <person name="Lundell T."/>
            <person name="Morin E."/>
            <person name="Murat C."/>
            <person name="Sun H."/>
            <person name="Tunlid A."/>
            <person name="Henrissat B."/>
            <person name="Grigoriev I.V."/>
            <person name="Hibbett D.S."/>
            <person name="Martin F."/>
            <person name="Nordberg H.P."/>
            <person name="Cantor M.N."/>
            <person name="Hua S.X."/>
        </authorList>
    </citation>
    <scope>NUCLEOTIDE SEQUENCE [LARGE SCALE GENOMIC DNA]</scope>
    <source>
        <strain evidence="1 2">Zn</strain>
    </source>
</reference>
<dbReference type="HOGENOM" id="CLU_042091_1_0_1"/>